<dbReference type="Gene3D" id="3.30.200.20">
    <property type="entry name" value="Phosphorylase Kinase, domain 1"/>
    <property type="match status" value="1"/>
</dbReference>
<dbReference type="SUPFAM" id="SSF56112">
    <property type="entry name" value="Protein kinase-like (PK-like)"/>
    <property type="match status" value="1"/>
</dbReference>
<dbReference type="STRING" id="906689.A0A2I0WMQ6"/>
<comment type="similarity">
    <text evidence="8">Belongs to the protein kinase superfamily.</text>
</comment>
<dbReference type="Pfam" id="PF00069">
    <property type="entry name" value="Pkinase"/>
    <property type="match status" value="1"/>
</dbReference>
<name>A0A2I0WMQ6_9ASPA</name>
<evidence type="ECO:0000256" key="4">
    <source>
        <dbReference type="ARBA" id="ARBA00022741"/>
    </source>
</evidence>
<keyword evidence="11" id="KW-1185">Reference proteome</keyword>
<dbReference type="InterPro" id="IPR000719">
    <property type="entry name" value="Prot_kinase_dom"/>
</dbReference>
<feature type="domain" description="Protein kinase" evidence="9">
    <location>
        <begin position="35"/>
        <end position="293"/>
    </location>
</feature>
<reference evidence="10 11" key="2">
    <citation type="journal article" date="2017" name="Nature">
        <title>The Apostasia genome and the evolution of orchids.</title>
        <authorList>
            <person name="Zhang G.Q."/>
            <person name="Liu K.W."/>
            <person name="Li Z."/>
            <person name="Lohaus R."/>
            <person name="Hsiao Y.Y."/>
            <person name="Niu S.C."/>
            <person name="Wang J.Y."/>
            <person name="Lin Y.C."/>
            <person name="Xu Q."/>
            <person name="Chen L.J."/>
            <person name="Yoshida K."/>
            <person name="Fujiwara S."/>
            <person name="Wang Z.W."/>
            <person name="Zhang Y.Q."/>
            <person name="Mitsuda N."/>
            <person name="Wang M."/>
            <person name="Liu G.H."/>
            <person name="Pecoraro L."/>
            <person name="Huang H.X."/>
            <person name="Xiao X.J."/>
            <person name="Lin M."/>
            <person name="Wu X.Y."/>
            <person name="Wu W.L."/>
            <person name="Chen Y.Y."/>
            <person name="Chang S.B."/>
            <person name="Sakamoto S."/>
            <person name="Ohme-Takagi M."/>
            <person name="Yagi M."/>
            <person name="Zeng S.J."/>
            <person name="Shen C.Y."/>
            <person name="Yeh C.M."/>
            <person name="Luo Y.B."/>
            <person name="Tsai W.C."/>
            <person name="Van de Peer Y."/>
            <person name="Liu Z.J."/>
        </authorList>
    </citation>
    <scope>NUCLEOTIDE SEQUENCE [LARGE SCALE GENOMIC DNA]</scope>
    <source>
        <tissue evidence="10">The whole plant</tissue>
    </source>
</reference>
<keyword evidence="3" id="KW-0677">Repeat</keyword>
<organism evidence="10 11">
    <name type="scientific">Dendrobium catenatum</name>
    <dbReference type="NCBI Taxonomy" id="906689"/>
    <lineage>
        <taxon>Eukaryota</taxon>
        <taxon>Viridiplantae</taxon>
        <taxon>Streptophyta</taxon>
        <taxon>Embryophyta</taxon>
        <taxon>Tracheophyta</taxon>
        <taxon>Spermatophyta</taxon>
        <taxon>Magnoliopsida</taxon>
        <taxon>Liliopsida</taxon>
        <taxon>Asparagales</taxon>
        <taxon>Orchidaceae</taxon>
        <taxon>Epidendroideae</taxon>
        <taxon>Malaxideae</taxon>
        <taxon>Dendrobiinae</taxon>
        <taxon>Dendrobium</taxon>
    </lineage>
</organism>
<evidence type="ECO:0000256" key="1">
    <source>
        <dbReference type="ARBA" id="ARBA00022527"/>
    </source>
</evidence>
<keyword evidence="2" id="KW-0808">Transferase</keyword>
<evidence type="ECO:0000256" key="5">
    <source>
        <dbReference type="ARBA" id="ARBA00022777"/>
    </source>
</evidence>
<dbReference type="OrthoDB" id="40902at2759"/>
<gene>
    <name evidence="10" type="primary">CPK29</name>
    <name evidence="10" type="ORF">MA16_Dca001558</name>
</gene>
<dbReference type="InterPro" id="IPR017441">
    <property type="entry name" value="Protein_kinase_ATP_BS"/>
</dbReference>
<dbReference type="FunFam" id="1.10.510.10:FF:000668">
    <property type="entry name" value="Phosphoenolpyruvate carboxylase kinase"/>
    <property type="match status" value="1"/>
</dbReference>
<dbReference type="GO" id="GO:0005524">
    <property type="term" value="F:ATP binding"/>
    <property type="evidence" value="ECO:0007669"/>
    <property type="project" value="UniProtKB-UniRule"/>
</dbReference>
<dbReference type="PROSITE" id="PS50011">
    <property type="entry name" value="PROTEIN_KINASE_DOM"/>
    <property type="match status" value="1"/>
</dbReference>
<dbReference type="PROSITE" id="PS00108">
    <property type="entry name" value="PROTEIN_KINASE_ST"/>
    <property type="match status" value="1"/>
</dbReference>
<dbReference type="InterPro" id="IPR008271">
    <property type="entry name" value="Ser/Thr_kinase_AS"/>
</dbReference>
<sequence length="468" mass="51578">MGNSGADWRCNCYKVPGLSSPILESPHIAYLGDRYVLREHLGWGQFGVIRACSDLVSGEALACKSIAKNRLVSVEDVRSVKLEIEVMARLSGHPNVVDLKAVYEEEDFVHLVMELCAGGELFHRLEKHGRFVEREAAVIFRHLMEVVLFCHDNGVVHRDLKPENILLATKSLSSPIKLADFGLATYIQPGQSLCETVGSPFYIAPEVLAGSYNQAADVWSAGVILYILLSGMPPFWGKTKSRIFDAVRSLELRFPSDPWDGVSEPAKQLVSGMLCRDPLQRLTAKQVLEHSWIQEYAQQMQETDSHQTVLSFVQEDLGSCSFSSFSNPITPRSHDFSFGFSPVVNSGTGTSFSPLQADTTTGFTFPLLPSFSFFSPPPNPQENILNLSSNNAKGNTIQRDSSFGMLFDKEAKGLAATPRPVGLRSKRNHTIGLGEHEQLDLMVSESVIRWASCTHLPSAASLRSSLVC</sequence>
<keyword evidence="6 7" id="KW-0067">ATP-binding</keyword>
<keyword evidence="1 8" id="KW-0723">Serine/threonine-protein kinase</keyword>
<dbReference type="EMBL" id="KZ502537">
    <property type="protein sequence ID" value="PKU76952.1"/>
    <property type="molecule type" value="Genomic_DNA"/>
</dbReference>
<evidence type="ECO:0000256" key="7">
    <source>
        <dbReference type="PROSITE-ProRule" id="PRU10141"/>
    </source>
</evidence>
<accession>A0A2I0WMQ6</accession>
<dbReference type="GO" id="GO:0004674">
    <property type="term" value="F:protein serine/threonine kinase activity"/>
    <property type="evidence" value="ECO:0007669"/>
    <property type="project" value="UniProtKB-KW"/>
</dbReference>
<evidence type="ECO:0000256" key="3">
    <source>
        <dbReference type="ARBA" id="ARBA00022737"/>
    </source>
</evidence>
<evidence type="ECO:0000313" key="11">
    <source>
        <dbReference type="Proteomes" id="UP000233837"/>
    </source>
</evidence>
<evidence type="ECO:0000259" key="9">
    <source>
        <dbReference type="PROSITE" id="PS50011"/>
    </source>
</evidence>
<evidence type="ECO:0000256" key="8">
    <source>
        <dbReference type="RuleBase" id="RU000304"/>
    </source>
</evidence>
<feature type="binding site" evidence="7">
    <location>
        <position position="68"/>
    </location>
    <ligand>
        <name>ATP</name>
        <dbReference type="ChEBI" id="CHEBI:30616"/>
    </ligand>
</feature>
<dbReference type="AlphaFoldDB" id="A0A2I0WMQ6"/>
<dbReference type="Proteomes" id="UP000233837">
    <property type="component" value="Unassembled WGS sequence"/>
</dbReference>
<dbReference type="InterPro" id="IPR011009">
    <property type="entry name" value="Kinase-like_dom_sf"/>
</dbReference>
<evidence type="ECO:0000313" key="10">
    <source>
        <dbReference type="EMBL" id="PKU76952.1"/>
    </source>
</evidence>
<evidence type="ECO:0000256" key="6">
    <source>
        <dbReference type="ARBA" id="ARBA00022840"/>
    </source>
</evidence>
<dbReference type="SMART" id="SM00220">
    <property type="entry name" value="S_TKc"/>
    <property type="match status" value="1"/>
</dbReference>
<keyword evidence="4 7" id="KW-0547">Nucleotide-binding</keyword>
<dbReference type="InterPro" id="IPR050205">
    <property type="entry name" value="CDPK_Ser/Thr_kinases"/>
</dbReference>
<proteinExistence type="inferred from homology"/>
<reference evidence="10 11" key="1">
    <citation type="journal article" date="2016" name="Sci. Rep.">
        <title>The Dendrobium catenatum Lindl. genome sequence provides insights into polysaccharide synthase, floral development and adaptive evolution.</title>
        <authorList>
            <person name="Zhang G.Q."/>
            <person name="Xu Q."/>
            <person name="Bian C."/>
            <person name="Tsai W.C."/>
            <person name="Yeh C.M."/>
            <person name="Liu K.W."/>
            <person name="Yoshida K."/>
            <person name="Zhang L.S."/>
            <person name="Chang S.B."/>
            <person name="Chen F."/>
            <person name="Shi Y."/>
            <person name="Su Y.Y."/>
            <person name="Zhang Y.Q."/>
            <person name="Chen L.J."/>
            <person name="Yin Y."/>
            <person name="Lin M."/>
            <person name="Huang H."/>
            <person name="Deng H."/>
            <person name="Wang Z.W."/>
            <person name="Zhu S.L."/>
            <person name="Zhao X."/>
            <person name="Deng C."/>
            <person name="Niu S.C."/>
            <person name="Huang J."/>
            <person name="Wang M."/>
            <person name="Liu G.H."/>
            <person name="Yang H.J."/>
            <person name="Xiao X.J."/>
            <person name="Hsiao Y.Y."/>
            <person name="Wu W.L."/>
            <person name="Chen Y.Y."/>
            <person name="Mitsuda N."/>
            <person name="Ohme-Takagi M."/>
            <person name="Luo Y.B."/>
            <person name="Van de Peer Y."/>
            <person name="Liu Z.J."/>
        </authorList>
    </citation>
    <scope>NUCLEOTIDE SEQUENCE [LARGE SCALE GENOMIC DNA]</scope>
    <source>
        <tissue evidence="10">The whole plant</tissue>
    </source>
</reference>
<keyword evidence="5 10" id="KW-0418">Kinase</keyword>
<dbReference type="PANTHER" id="PTHR24349">
    <property type="entry name" value="SERINE/THREONINE-PROTEIN KINASE"/>
    <property type="match status" value="1"/>
</dbReference>
<evidence type="ECO:0000256" key="2">
    <source>
        <dbReference type="ARBA" id="ARBA00022679"/>
    </source>
</evidence>
<protein>
    <submittedName>
        <fullName evidence="10">Calcium-dependent protein kinase 29</fullName>
    </submittedName>
</protein>
<dbReference type="Gene3D" id="1.10.510.10">
    <property type="entry name" value="Transferase(Phosphotransferase) domain 1"/>
    <property type="match status" value="1"/>
</dbReference>
<dbReference type="PROSITE" id="PS00107">
    <property type="entry name" value="PROTEIN_KINASE_ATP"/>
    <property type="match status" value="1"/>
</dbReference>
<dbReference type="CDD" id="cd05117">
    <property type="entry name" value="STKc_CAMK"/>
    <property type="match status" value="1"/>
</dbReference>